<dbReference type="EC" id="3.1.-.-" evidence="4"/>
<organism evidence="4 5">
    <name type="scientific">Roseibium aggregatum</name>
    <dbReference type="NCBI Taxonomy" id="187304"/>
    <lineage>
        <taxon>Bacteria</taxon>
        <taxon>Pseudomonadati</taxon>
        <taxon>Pseudomonadota</taxon>
        <taxon>Alphaproteobacteria</taxon>
        <taxon>Hyphomicrobiales</taxon>
        <taxon>Stappiaceae</taxon>
        <taxon>Roseibium</taxon>
    </lineage>
</organism>
<keyword evidence="5" id="KW-1185">Reference proteome</keyword>
<evidence type="ECO:0000259" key="2">
    <source>
        <dbReference type="SMART" id="SM00849"/>
    </source>
</evidence>
<dbReference type="SMART" id="SM00849">
    <property type="entry name" value="Lactamase_B"/>
    <property type="match status" value="1"/>
</dbReference>
<dbReference type="SUPFAM" id="SSF56281">
    <property type="entry name" value="Metallo-hydrolase/oxidoreductase"/>
    <property type="match status" value="1"/>
</dbReference>
<dbReference type="InterPro" id="IPR050698">
    <property type="entry name" value="MBL"/>
</dbReference>
<feature type="domain" description="Beta-Casp" evidence="3">
    <location>
        <begin position="249"/>
        <end position="368"/>
    </location>
</feature>
<dbReference type="Proteomes" id="UP000048926">
    <property type="component" value="Unassembled WGS sequence"/>
</dbReference>
<proteinExistence type="predicted"/>
<evidence type="ECO:0000259" key="3">
    <source>
        <dbReference type="SMART" id="SM01027"/>
    </source>
</evidence>
<reference evidence="5" key="1">
    <citation type="submission" date="2015-07" db="EMBL/GenBank/DDBJ databases">
        <authorList>
            <person name="Rodrigo-Torres Lidia"/>
            <person name="Arahal R.David."/>
        </authorList>
    </citation>
    <scope>NUCLEOTIDE SEQUENCE [LARGE SCALE GENOMIC DNA]</scope>
    <source>
        <strain evidence="5">CECT 4801</strain>
    </source>
</reference>
<evidence type="ECO:0000256" key="1">
    <source>
        <dbReference type="ARBA" id="ARBA00022801"/>
    </source>
</evidence>
<feature type="domain" description="Metallo-beta-lactamase" evidence="2">
    <location>
        <begin position="15"/>
        <end position="229"/>
    </location>
</feature>
<dbReference type="PANTHER" id="PTHR11203:SF37">
    <property type="entry name" value="INTEGRATOR COMPLEX SUBUNIT 11"/>
    <property type="match status" value="1"/>
</dbReference>
<dbReference type="Gene3D" id="3.60.15.10">
    <property type="entry name" value="Ribonuclease Z/Hydroxyacylglutathione hydrolase-like"/>
    <property type="match status" value="1"/>
</dbReference>
<dbReference type="InterPro" id="IPR022712">
    <property type="entry name" value="Beta_Casp"/>
</dbReference>
<dbReference type="Pfam" id="PF10996">
    <property type="entry name" value="Beta-Casp"/>
    <property type="match status" value="1"/>
</dbReference>
<sequence length="454" mass="50203">MSVKLTFLGGVGTVTGSKYLLEKDGTRVLVDCGLFQGYKQLRLKNWAPLPVDPKTIDAVILTHAHLDHSGYLPLLVRNGFKGPVVCTRATRDLCAILLPDSGFLQEKDAEFANRHGFSKHRPALPLYTKKDAEVSLDRFRPVDFDDVHEMLGAFSVTFRKAGHILGAAIVELTWGGTRIVFSGDLGRYGDATMFDPSPIREADYLLVESTYGNRRHENLDAEDILAEAITKTARRGGTVVIPSFAVGRAQSLLFHIQSLKEDGRIPDLPIFLDSPMAVSASNIYGKHPDDHRLTAEECDWSNGAAHYVADVEESKDLDRNRMPKVIVSASGMATGGRVLHHLKHYAPDHRNMILFAGFQAGGTRGAAITSGAASVRIHGSDVPIRAEVGNLHMLSAHADADEIMRWLGNFERPPKMTYITHGEPDAADALRYRIESELDWPCWLPDYREDVELE</sequence>
<dbReference type="InterPro" id="IPR011108">
    <property type="entry name" value="RMMBL"/>
</dbReference>
<dbReference type="PANTHER" id="PTHR11203">
    <property type="entry name" value="CLEAVAGE AND POLYADENYLATION SPECIFICITY FACTOR FAMILY MEMBER"/>
    <property type="match status" value="1"/>
</dbReference>
<keyword evidence="1 4" id="KW-0378">Hydrolase</keyword>
<dbReference type="CDD" id="cd16295">
    <property type="entry name" value="TTHA0252-CPSF-like_MBL-fold"/>
    <property type="match status" value="1"/>
</dbReference>
<dbReference type="Pfam" id="PF07521">
    <property type="entry name" value="RMMBL"/>
    <property type="match status" value="1"/>
</dbReference>
<dbReference type="Pfam" id="PF00753">
    <property type="entry name" value="Lactamase_B"/>
    <property type="match status" value="1"/>
</dbReference>
<name>A0A0M6YFC6_9HYPH</name>
<dbReference type="GO" id="GO:0016787">
    <property type="term" value="F:hydrolase activity"/>
    <property type="evidence" value="ECO:0007669"/>
    <property type="project" value="UniProtKB-KW"/>
</dbReference>
<dbReference type="AlphaFoldDB" id="A0A0M6YFC6"/>
<dbReference type="InterPro" id="IPR036866">
    <property type="entry name" value="RibonucZ/Hydroxyglut_hydro"/>
</dbReference>
<dbReference type="RefSeq" id="WP_206051370.1">
    <property type="nucleotide sequence ID" value="NZ_CP087156.1"/>
</dbReference>
<accession>A0A0M6YFC6</accession>
<protein>
    <submittedName>
        <fullName evidence="4">Ribonuclease</fullName>
        <ecNumber evidence="4">3.1.-.-</ecNumber>
    </submittedName>
</protein>
<evidence type="ECO:0000313" key="4">
    <source>
        <dbReference type="EMBL" id="CTQ47530.1"/>
    </source>
</evidence>
<dbReference type="Gene3D" id="3.40.50.10890">
    <property type="match status" value="1"/>
</dbReference>
<dbReference type="EMBL" id="CXST01000008">
    <property type="protein sequence ID" value="CTQ47530.1"/>
    <property type="molecule type" value="Genomic_DNA"/>
</dbReference>
<evidence type="ECO:0000313" key="5">
    <source>
        <dbReference type="Proteomes" id="UP000048926"/>
    </source>
</evidence>
<dbReference type="SMART" id="SM01027">
    <property type="entry name" value="Beta-Casp"/>
    <property type="match status" value="1"/>
</dbReference>
<dbReference type="STRING" id="187304.B0E33_15340"/>
<dbReference type="GO" id="GO:0004521">
    <property type="term" value="F:RNA endonuclease activity"/>
    <property type="evidence" value="ECO:0007669"/>
    <property type="project" value="TreeGrafter"/>
</dbReference>
<gene>
    <name evidence="4" type="ORF">LAL4801_05992</name>
</gene>
<dbReference type="InterPro" id="IPR001279">
    <property type="entry name" value="Metallo-B-lactamas"/>
</dbReference>